<accession>A0A245ZCY6</accession>
<dbReference type="RefSeq" id="WP_088368549.1">
    <property type="nucleotide sequence ID" value="NZ_NBBI01000013.1"/>
</dbReference>
<keyword evidence="2" id="KW-1185">Reference proteome</keyword>
<protein>
    <submittedName>
        <fullName evidence="1">Uncharacterized protein</fullName>
    </submittedName>
</protein>
<dbReference type="Proteomes" id="UP000197290">
    <property type="component" value="Unassembled WGS sequence"/>
</dbReference>
<dbReference type="EMBL" id="NBBI01000013">
    <property type="protein sequence ID" value="OWK27564.1"/>
    <property type="molecule type" value="Genomic_DNA"/>
</dbReference>
<evidence type="ECO:0000313" key="1">
    <source>
        <dbReference type="EMBL" id="OWK27564.1"/>
    </source>
</evidence>
<comment type="caution">
    <text evidence="1">The sequence shown here is derived from an EMBL/GenBank/DDBJ whole genome shotgun (WGS) entry which is preliminary data.</text>
</comment>
<gene>
    <name evidence="1" type="ORF">SPDO_32470</name>
</gene>
<name>A0A245ZCY6_9SPHN</name>
<reference evidence="1 2" key="1">
    <citation type="submission" date="2017-03" db="EMBL/GenBank/DDBJ databases">
        <title>Genome sequence of Sphingomonas dokdonensis DSM 21029.</title>
        <authorList>
            <person name="Poehlein A."/>
            <person name="Wuebbeler J.H."/>
            <person name="Steinbuechel A."/>
            <person name="Daniel R."/>
        </authorList>
    </citation>
    <scope>NUCLEOTIDE SEQUENCE [LARGE SCALE GENOMIC DNA]</scope>
    <source>
        <strain evidence="1 2">DSM 21029</strain>
    </source>
</reference>
<organism evidence="1 2">
    <name type="scientific">Sphingomonas dokdonensis</name>
    <dbReference type="NCBI Taxonomy" id="344880"/>
    <lineage>
        <taxon>Bacteria</taxon>
        <taxon>Pseudomonadati</taxon>
        <taxon>Pseudomonadota</taxon>
        <taxon>Alphaproteobacteria</taxon>
        <taxon>Sphingomonadales</taxon>
        <taxon>Sphingomonadaceae</taxon>
        <taxon>Sphingomonas</taxon>
    </lineage>
</organism>
<evidence type="ECO:0000313" key="2">
    <source>
        <dbReference type="Proteomes" id="UP000197290"/>
    </source>
</evidence>
<dbReference type="AlphaFoldDB" id="A0A245ZCY6"/>
<sequence length="78" mass="8995">MQLIQSILGADVAAAEDDEFTATARRLSLYRRKTIERLTLEQLPLRRAAYALRRRARGPSKLARRLRRRNELGRAGSF</sequence>
<proteinExistence type="predicted"/>